<feature type="domain" description="Piwi" evidence="3">
    <location>
        <begin position="702"/>
        <end position="1033"/>
    </location>
</feature>
<gene>
    <name evidence="4" type="ORF">SPBR_02259</name>
</gene>
<feature type="region of interest" description="Disordered" evidence="1">
    <location>
        <begin position="1"/>
        <end position="74"/>
    </location>
</feature>
<dbReference type="OrthoDB" id="10252740at2759"/>
<dbReference type="CDD" id="cd02846">
    <property type="entry name" value="PAZ_argonaute_like"/>
    <property type="match status" value="1"/>
</dbReference>
<dbReference type="Pfam" id="PF08699">
    <property type="entry name" value="ArgoL1"/>
    <property type="match status" value="1"/>
</dbReference>
<dbReference type="InterPro" id="IPR045246">
    <property type="entry name" value="Piwi_ago-like"/>
</dbReference>
<dbReference type="Pfam" id="PF16486">
    <property type="entry name" value="ArgoN"/>
    <property type="match status" value="1"/>
</dbReference>
<dbReference type="InterPro" id="IPR003100">
    <property type="entry name" value="PAZ_dom"/>
</dbReference>
<feature type="compositionally biased region" description="Gly residues" evidence="1">
    <location>
        <begin position="1"/>
        <end position="21"/>
    </location>
</feature>
<proteinExistence type="predicted"/>
<evidence type="ECO:0000313" key="4">
    <source>
        <dbReference type="EMBL" id="KIH92436.1"/>
    </source>
</evidence>
<dbReference type="Pfam" id="PF02170">
    <property type="entry name" value="PAZ"/>
    <property type="match status" value="1"/>
</dbReference>
<name>A0A0C2ITM4_9PEZI</name>
<dbReference type="InterPro" id="IPR032474">
    <property type="entry name" value="Argonaute_N"/>
</dbReference>
<dbReference type="VEuPathDB" id="FungiDB:SPBR_02259"/>
<dbReference type="CDD" id="cd04657">
    <property type="entry name" value="Piwi_ago-like"/>
    <property type="match status" value="1"/>
</dbReference>
<dbReference type="SMART" id="SM00950">
    <property type="entry name" value="Piwi"/>
    <property type="match status" value="1"/>
</dbReference>
<feature type="compositionally biased region" description="Gly residues" evidence="1">
    <location>
        <begin position="53"/>
        <end position="67"/>
    </location>
</feature>
<keyword evidence="5" id="KW-1185">Reference proteome</keyword>
<evidence type="ECO:0000313" key="5">
    <source>
        <dbReference type="Proteomes" id="UP000031575"/>
    </source>
</evidence>
<accession>A0A0C2ITM4</accession>
<feature type="compositionally biased region" description="Gly residues" evidence="1">
    <location>
        <begin position="30"/>
        <end position="45"/>
    </location>
</feature>
<dbReference type="PROSITE" id="PS50821">
    <property type="entry name" value="PAZ"/>
    <property type="match status" value="1"/>
</dbReference>
<dbReference type="Gene3D" id="2.170.260.10">
    <property type="entry name" value="paz domain"/>
    <property type="match status" value="1"/>
</dbReference>
<evidence type="ECO:0000259" key="2">
    <source>
        <dbReference type="PROSITE" id="PS50821"/>
    </source>
</evidence>
<dbReference type="InterPro" id="IPR036397">
    <property type="entry name" value="RNaseH_sf"/>
</dbReference>
<dbReference type="PROSITE" id="PS50822">
    <property type="entry name" value="PIWI"/>
    <property type="match status" value="1"/>
</dbReference>
<protein>
    <submittedName>
        <fullName evidence="4">RNA interference and protein silencing protein (Qde2)</fullName>
    </submittedName>
</protein>
<dbReference type="RefSeq" id="XP_040620446.1">
    <property type="nucleotide sequence ID" value="XM_040760562.1"/>
</dbReference>
<dbReference type="Gene3D" id="3.30.420.10">
    <property type="entry name" value="Ribonuclease H-like superfamily/Ribonuclease H"/>
    <property type="match status" value="1"/>
</dbReference>
<dbReference type="Proteomes" id="UP000031575">
    <property type="component" value="Unassembled WGS sequence"/>
</dbReference>
<organism evidence="4 5">
    <name type="scientific">Sporothrix brasiliensis 5110</name>
    <dbReference type="NCBI Taxonomy" id="1398154"/>
    <lineage>
        <taxon>Eukaryota</taxon>
        <taxon>Fungi</taxon>
        <taxon>Dikarya</taxon>
        <taxon>Ascomycota</taxon>
        <taxon>Pezizomycotina</taxon>
        <taxon>Sordariomycetes</taxon>
        <taxon>Sordariomycetidae</taxon>
        <taxon>Ophiostomatales</taxon>
        <taxon>Ophiostomataceae</taxon>
        <taxon>Sporothrix</taxon>
    </lineage>
</organism>
<dbReference type="InterPro" id="IPR014811">
    <property type="entry name" value="ArgoL1"/>
</dbReference>
<dbReference type="InterPro" id="IPR003165">
    <property type="entry name" value="Piwi"/>
</dbReference>
<dbReference type="PANTHER" id="PTHR22891">
    <property type="entry name" value="EUKARYOTIC TRANSLATION INITIATION FACTOR 2C"/>
    <property type="match status" value="1"/>
</dbReference>
<dbReference type="AlphaFoldDB" id="A0A0C2ITM4"/>
<evidence type="ECO:0000256" key="1">
    <source>
        <dbReference type="SAM" id="MobiDB-lite"/>
    </source>
</evidence>
<dbReference type="GO" id="GO:0003723">
    <property type="term" value="F:RNA binding"/>
    <property type="evidence" value="ECO:0007669"/>
    <property type="project" value="InterPro"/>
</dbReference>
<comment type="caution">
    <text evidence="4">The sequence shown here is derived from an EMBL/GenBank/DDBJ whole genome shotgun (WGS) entry which is preliminary data.</text>
</comment>
<feature type="region of interest" description="Disordered" evidence="1">
    <location>
        <begin position="427"/>
        <end position="470"/>
    </location>
</feature>
<dbReference type="InterPro" id="IPR036085">
    <property type="entry name" value="PAZ_dom_sf"/>
</dbReference>
<dbReference type="GeneID" id="63675483"/>
<dbReference type="EMBL" id="AWTV01000006">
    <property type="protein sequence ID" value="KIH92436.1"/>
    <property type="molecule type" value="Genomic_DNA"/>
</dbReference>
<evidence type="ECO:0000259" key="3">
    <source>
        <dbReference type="PROSITE" id="PS50822"/>
    </source>
</evidence>
<dbReference type="InterPro" id="IPR012337">
    <property type="entry name" value="RNaseH-like_sf"/>
</dbReference>
<dbReference type="HOGENOM" id="CLU_004544_4_1_1"/>
<dbReference type="SUPFAM" id="SSF53098">
    <property type="entry name" value="Ribonuclease H-like"/>
    <property type="match status" value="1"/>
</dbReference>
<dbReference type="SMART" id="SM01163">
    <property type="entry name" value="DUF1785"/>
    <property type="match status" value="1"/>
</dbReference>
<feature type="domain" description="PAZ" evidence="2">
    <location>
        <begin position="394"/>
        <end position="519"/>
    </location>
</feature>
<sequence>MSGRGQGYRGSRGGGGRGGGESLAYRPRGGHGGYGDGRGGGGGRGGRGDFRGGRGGGGGGGSRGGGPVSVVTGAPAPDAAVTNLENAIVKAKPASGGKLDASRPFPMRPGYGTKGHPVTLWANYVVLTAAAKPELVLYRYDVSVTPAVTGKKRAQVLRIFLEDTPELAGHRGDVVMDFKSTLVSRVRLPMDETDSLTSTIAYRLEGEDAIEDDGGSGLPATRREFVVQLRYTNALPVADLLAHLSSTSSSTAAATDATTAYTDALPTLQALNIFFHHHAKTSRDLVAVGAAKTFSVQSDSNAWDLGSGLTALRGVFASVRMATARLLVNVNVTNGAFYQAGPLDQLILARTGGAGVTMGTVRRLETFLKRLRVRTTHLRDKTNRKGEVIPRIKTVFGLATTNDGHGQEHPPRVARFGAGPRDVQFWLDGPVGGSGSGSEPKAQAPPQKGKGMGKAKDKGKALGAPQPAPPATGGRYISVYDFFVQTYNRHLASPSLPVVNAGTREHPTYLPAEVCVVLAGQPAHAKLDPSQTQQLIRFAVRRPQENQAFVAGEGLVMAGLSSSTNARLGPFGLDAAARLITVPGRVLASPRVGYGQNKFASVFNGSWNMVPRDAQPLKFSAAGSLRNWSCLYIELPDAHSRAQTFAPPELARTLAQFHKVILDSGVTAAPPLEAKMLRLRGDGLDDPQLPEMLSRASEKLQLLLVVLPASPIPLYNRIKQLGDVRYGIHTVCVVGSKLAKTQGQDQYMRNVALKCNLKAGGRNQVVEPTRLGLLAEGKTMVVGIDVTHPSPGSSSRAPSVAGMVANADGGALGQWPGVLRVQTEARQEMVAHLHEMLVSRLRLWQTRQRALPQNILIYRDGVSEGQYPLVVAEELPRLRAACRDVYPAADQAKGLPKMTLVVVGKRHHTRFYPTTAADADDRTGNTKPGTIVDRGVTEARSWDFFLQAHAALQGTVRPGHYVVLLDEIFRPRYEPTGKSAPAPAPGAVGVADRLEDITQSMCYVFGRATKSVSLCTPAYYADILCERARCYLSSVFDESTEASTVASQAGGGGGGGLPLDQDVLIHPRLRDSMFYI</sequence>
<dbReference type="Pfam" id="PF02171">
    <property type="entry name" value="Piwi"/>
    <property type="match status" value="1"/>
</dbReference>
<dbReference type="Gene3D" id="3.40.50.2300">
    <property type="match status" value="1"/>
</dbReference>
<reference evidence="4 5" key="1">
    <citation type="journal article" date="2014" name="BMC Genomics">
        <title>Comparative genomics of the major fungal agents of human and animal Sporotrichosis: Sporothrix schenckii and Sporothrix brasiliensis.</title>
        <authorList>
            <person name="Teixeira M.M."/>
            <person name="de Almeida L.G."/>
            <person name="Kubitschek-Barreira P."/>
            <person name="Alves F.L."/>
            <person name="Kioshima E.S."/>
            <person name="Abadio A.K."/>
            <person name="Fernandes L."/>
            <person name="Derengowski L.S."/>
            <person name="Ferreira K.S."/>
            <person name="Souza R.C."/>
            <person name="Ruiz J.C."/>
            <person name="de Andrade N.C."/>
            <person name="Paes H.C."/>
            <person name="Nicola A.M."/>
            <person name="Albuquerque P."/>
            <person name="Gerber A.L."/>
            <person name="Martins V.P."/>
            <person name="Peconick L.D."/>
            <person name="Neto A.V."/>
            <person name="Chaucanez C.B."/>
            <person name="Silva P.A."/>
            <person name="Cunha O.L."/>
            <person name="de Oliveira F.F."/>
            <person name="dos Santos T.C."/>
            <person name="Barros A.L."/>
            <person name="Soares M.A."/>
            <person name="de Oliveira L.M."/>
            <person name="Marini M.M."/>
            <person name="Villalobos-Duno H."/>
            <person name="Cunha M.M."/>
            <person name="de Hoog S."/>
            <person name="da Silveira J.F."/>
            <person name="Henrissat B."/>
            <person name="Nino-Vega G.A."/>
            <person name="Cisalpino P.S."/>
            <person name="Mora-Montes H.M."/>
            <person name="Almeida S.R."/>
            <person name="Stajich J.E."/>
            <person name="Lopes-Bezerra L.M."/>
            <person name="Vasconcelos A.T."/>
            <person name="Felipe M.S."/>
        </authorList>
    </citation>
    <scope>NUCLEOTIDE SEQUENCE [LARGE SCALE GENOMIC DNA]</scope>
    <source>
        <strain evidence="4 5">5110</strain>
    </source>
</reference>
<dbReference type="SUPFAM" id="SSF101690">
    <property type="entry name" value="PAZ domain"/>
    <property type="match status" value="1"/>
</dbReference>